<evidence type="ECO:0000256" key="1">
    <source>
        <dbReference type="SAM" id="MobiDB-lite"/>
    </source>
</evidence>
<feature type="compositionally biased region" description="Basic and acidic residues" evidence="1">
    <location>
        <begin position="763"/>
        <end position="772"/>
    </location>
</feature>
<feature type="region of interest" description="Disordered" evidence="1">
    <location>
        <begin position="684"/>
        <end position="862"/>
    </location>
</feature>
<feature type="compositionally biased region" description="Low complexity" evidence="1">
    <location>
        <begin position="686"/>
        <end position="698"/>
    </location>
</feature>
<proteinExistence type="predicted"/>
<gene>
    <name evidence="2" type="ORF">K504DRAFT_538216</name>
</gene>
<feature type="compositionally biased region" description="Low complexity" evidence="1">
    <location>
        <begin position="705"/>
        <end position="718"/>
    </location>
</feature>
<dbReference type="EMBL" id="MU005783">
    <property type="protein sequence ID" value="KAF2704226.1"/>
    <property type="molecule type" value="Genomic_DNA"/>
</dbReference>
<feature type="compositionally biased region" description="Basic and acidic residues" evidence="1">
    <location>
        <begin position="829"/>
        <end position="847"/>
    </location>
</feature>
<feature type="compositionally biased region" description="Basic and acidic residues" evidence="1">
    <location>
        <begin position="626"/>
        <end position="641"/>
    </location>
</feature>
<dbReference type="AlphaFoldDB" id="A0A6G1JUD8"/>
<accession>A0A6G1JUD8</accession>
<feature type="compositionally biased region" description="Polar residues" evidence="1">
    <location>
        <begin position="752"/>
        <end position="762"/>
    </location>
</feature>
<feature type="compositionally biased region" description="Acidic residues" evidence="1">
    <location>
        <begin position="418"/>
        <end position="427"/>
    </location>
</feature>
<feature type="region of interest" description="Disordered" evidence="1">
    <location>
        <begin position="625"/>
        <end position="651"/>
    </location>
</feature>
<evidence type="ECO:0000313" key="3">
    <source>
        <dbReference type="Proteomes" id="UP000799428"/>
    </source>
</evidence>
<dbReference type="Proteomes" id="UP000799428">
    <property type="component" value="Unassembled WGS sequence"/>
</dbReference>
<sequence length="862" mass="97029">MPEYPASLSFAAAATSSPSTLTLQIPFHLLFTHNIPKDIYTHGRGNDKVLAILSAGFNSLCPGVPVVIWTPSNQPVIETAANRYESEERRSKRLQDHGERMKKWEIEEVARFEEVSRNSWVLRQADNSSIPDATGLVRWRDGEGRLNEAEKRAVGRDLWTFPVVLQRCGVVLTEHDRQSMESELRALCRVLRQEFKYAEDEDGGVSKKMDEEENGRINPTIAHDGEDGKPFYWRVVCSEDCWLRVQIVPNRARTPVTKAHGDDSELEAQKERRIDQAHLLDVAAKTLLLVIAFERELLLLTRASAVLAHWPLSRFLEHVSIKHLRRETRNKWRVLRGRERGGVRDEQEHDWLQGDVNSKAYEDHELGLWTVITQMVKNKGEERLGNLLREMARFEDEGRKLGVSFELEKEVKKKQDQEHDEDQDQDEQNTTMNPNKTHVRPENPPPPPPYVPPTIKSIIFQDHNTTLDADKLFAYIDLVTRIVDYASQNIFDTIKRAVEYFREGETNNMNSIDRSLERFLSLMLVDPRTTDTLVTLVRKFGVEEERRAKEEEDVDVDNVEFIEKKDARDKLTFKNEDPTLTLLTFLVKTRKREEAYMLTFIERYAKAGGFHVVPLNKLHHLLSAQDKGRDQADKTNKEIRTRGKARAGKDTQTWLRGLGSVDMDMGDDPKYDIGSSGFIATSPILSAASPRPRSISPASSPPRSRPSSSRVASSPVSPLQSEKNWKDGQSKGKDIINQVIHYPPQSRGRDGTSASRFGSSSQRLDDSPRSEDLWAQSPSTRGSDFVDDKEINHISLLDDLGRSMGSSVDGDGADDEGDGGGSGGGGRGDGNRDAVGKPREKFEDVFGKGKKGGGGGGGFGMG</sequence>
<keyword evidence="3" id="KW-1185">Reference proteome</keyword>
<organism evidence="2 3">
    <name type="scientific">Pleomassaria siparia CBS 279.74</name>
    <dbReference type="NCBI Taxonomy" id="1314801"/>
    <lineage>
        <taxon>Eukaryota</taxon>
        <taxon>Fungi</taxon>
        <taxon>Dikarya</taxon>
        <taxon>Ascomycota</taxon>
        <taxon>Pezizomycotina</taxon>
        <taxon>Dothideomycetes</taxon>
        <taxon>Pleosporomycetidae</taxon>
        <taxon>Pleosporales</taxon>
        <taxon>Pleomassariaceae</taxon>
        <taxon>Pleomassaria</taxon>
    </lineage>
</organism>
<feature type="compositionally biased region" description="Basic and acidic residues" evidence="1">
    <location>
        <begin position="723"/>
        <end position="734"/>
    </location>
</feature>
<feature type="compositionally biased region" description="Gly residues" evidence="1">
    <location>
        <begin position="852"/>
        <end position="862"/>
    </location>
</feature>
<feature type="compositionally biased region" description="Gly residues" evidence="1">
    <location>
        <begin position="819"/>
        <end position="828"/>
    </location>
</feature>
<evidence type="ECO:0000313" key="2">
    <source>
        <dbReference type="EMBL" id="KAF2704226.1"/>
    </source>
</evidence>
<protein>
    <submittedName>
        <fullName evidence="2">Uncharacterized protein</fullName>
    </submittedName>
</protein>
<feature type="region of interest" description="Disordered" evidence="1">
    <location>
        <begin position="410"/>
        <end position="450"/>
    </location>
</feature>
<name>A0A6G1JUD8_9PLEO</name>
<reference evidence="2" key="1">
    <citation type="journal article" date="2020" name="Stud. Mycol.">
        <title>101 Dothideomycetes genomes: a test case for predicting lifestyles and emergence of pathogens.</title>
        <authorList>
            <person name="Haridas S."/>
            <person name="Albert R."/>
            <person name="Binder M."/>
            <person name="Bloem J."/>
            <person name="Labutti K."/>
            <person name="Salamov A."/>
            <person name="Andreopoulos B."/>
            <person name="Baker S."/>
            <person name="Barry K."/>
            <person name="Bills G."/>
            <person name="Bluhm B."/>
            <person name="Cannon C."/>
            <person name="Castanera R."/>
            <person name="Culley D."/>
            <person name="Daum C."/>
            <person name="Ezra D."/>
            <person name="Gonzalez J."/>
            <person name="Henrissat B."/>
            <person name="Kuo A."/>
            <person name="Liang C."/>
            <person name="Lipzen A."/>
            <person name="Lutzoni F."/>
            <person name="Magnuson J."/>
            <person name="Mondo S."/>
            <person name="Nolan M."/>
            <person name="Ohm R."/>
            <person name="Pangilinan J."/>
            <person name="Park H.-J."/>
            <person name="Ramirez L."/>
            <person name="Alfaro M."/>
            <person name="Sun H."/>
            <person name="Tritt A."/>
            <person name="Yoshinaga Y."/>
            <person name="Zwiers L.-H."/>
            <person name="Turgeon B."/>
            <person name="Goodwin S."/>
            <person name="Spatafora J."/>
            <person name="Crous P."/>
            <person name="Grigoriev I."/>
        </authorList>
    </citation>
    <scope>NUCLEOTIDE SEQUENCE</scope>
    <source>
        <strain evidence="2">CBS 279.74</strain>
    </source>
</reference>
<dbReference type="OrthoDB" id="3796016at2759"/>